<name>A0ABD2MIH4_9CUCU</name>
<sequence>MTRNIWRWIVVLGILTSSLLQAIVCDDIDSSSREKNKVPRDVFSPRMDYEQWKPLGRGDPLKDDPTFDYVPPVLDRVHYWIDPASRKPDSSVSENRKTEILLLGVSSKKPSTGSHSADSRKDVFDSFMKFVDGPKFHNHQRISRPQFNTDYYHPPFADRNKYSERNPYSKGNDQRIPYTILVPPPISNVKPSTSQPLPLTSFSDVVFSTKTTELPKSTVIISTSTVLPPPQETYSPSNDVSIQTSNLIYSSSSLSSSEDWNKATTEINRQKASWKTTPTTNSFPSNGNMINQNFEDIVTVQKPMPESYIQIDFSLPNLNYSHKPLLEAGSDHNINFIAAPSFGSNVEIMHKGQVSDDNLDISNTYVKIGKTEAQVHASDDVSMPIIAQSVNPPDMEKMMVFSRIKHPLKIETFSFTPLAMETMQPPPITLGPIFTPSLVNKEEIKDSNEIIPTRPTMIQSKPTVQNPETTTEFITTTSTALTTDPLFKHYKQPIEPLRGPLYLIIQGHSKVKTYGASKSIHGIAVQETNEIPYGKEENEAYEIEHLHNYPKQEDNKMFRKGRSGNLQTLKHVVQTGLGAITSSELKDPDEKNDDIQEAEVQGGFEVLTGKVTSEKYHKGIVEAARKLKDFNNSEKHD</sequence>
<feature type="chain" id="PRO_5044880837" evidence="2">
    <location>
        <begin position="23"/>
        <end position="637"/>
    </location>
</feature>
<feature type="signal peptide" evidence="2">
    <location>
        <begin position="1"/>
        <end position="22"/>
    </location>
</feature>
<feature type="region of interest" description="Disordered" evidence="1">
    <location>
        <begin position="147"/>
        <end position="175"/>
    </location>
</feature>
<keyword evidence="2" id="KW-0732">Signal</keyword>
<evidence type="ECO:0000313" key="4">
    <source>
        <dbReference type="Proteomes" id="UP001516400"/>
    </source>
</evidence>
<reference evidence="3 4" key="1">
    <citation type="journal article" date="2021" name="BMC Biol.">
        <title>Horizontally acquired antibacterial genes associated with adaptive radiation of ladybird beetles.</title>
        <authorList>
            <person name="Li H.S."/>
            <person name="Tang X.F."/>
            <person name="Huang Y.H."/>
            <person name="Xu Z.Y."/>
            <person name="Chen M.L."/>
            <person name="Du X.Y."/>
            <person name="Qiu B.Y."/>
            <person name="Chen P.T."/>
            <person name="Zhang W."/>
            <person name="Slipinski A."/>
            <person name="Escalona H.E."/>
            <person name="Waterhouse R.M."/>
            <person name="Zwick A."/>
            <person name="Pang H."/>
        </authorList>
    </citation>
    <scope>NUCLEOTIDE SEQUENCE [LARGE SCALE GENOMIC DNA]</scope>
    <source>
        <strain evidence="3">SYSU2018</strain>
    </source>
</reference>
<accession>A0ABD2MIH4</accession>
<evidence type="ECO:0000256" key="2">
    <source>
        <dbReference type="SAM" id="SignalP"/>
    </source>
</evidence>
<dbReference type="Proteomes" id="UP001516400">
    <property type="component" value="Unassembled WGS sequence"/>
</dbReference>
<evidence type="ECO:0000313" key="3">
    <source>
        <dbReference type="EMBL" id="KAL3266130.1"/>
    </source>
</evidence>
<evidence type="ECO:0000256" key="1">
    <source>
        <dbReference type="SAM" id="MobiDB-lite"/>
    </source>
</evidence>
<gene>
    <name evidence="3" type="ORF">HHI36_010316</name>
</gene>
<organism evidence="3 4">
    <name type="scientific">Cryptolaemus montrouzieri</name>
    <dbReference type="NCBI Taxonomy" id="559131"/>
    <lineage>
        <taxon>Eukaryota</taxon>
        <taxon>Metazoa</taxon>
        <taxon>Ecdysozoa</taxon>
        <taxon>Arthropoda</taxon>
        <taxon>Hexapoda</taxon>
        <taxon>Insecta</taxon>
        <taxon>Pterygota</taxon>
        <taxon>Neoptera</taxon>
        <taxon>Endopterygota</taxon>
        <taxon>Coleoptera</taxon>
        <taxon>Polyphaga</taxon>
        <taxon>Cucujiformia</taxon>
        <taxon>Coccinelloidea</taxon>
        <taxon>Coccinellidae</taxon>
        <taxon>Scymninae</taxon>
        <taxon>Scymnini</taxon>
        <taxon>Cryptolaemus</taxon>
    </lineage>
</organism>
<dbReference type="EMBL" id="JABFTP020000001">
    <property type="protein sequence ID" value="KAL3266130.1"/>
    <property type="molecule type" value="Genomic_DNA"/>
</dbReference>
<dbReference type="AlphaFoldDB" id="A0ABD2MIH4"/>
<keyword evidence="4" id="KW-1185">Reference proteome</keyword>
<comment type="caution">
    <text evidence="3">The sequence shown here is derived from an EMBL/GenBank/DDBJ whole genome shotgun (WGS) entry which is preliminary data.</text>
</comment>
<proteinExistence type="predicted"/>
<protein>
    <submittedName>
        <fullName evidence="3">Uncharacterized protein</fullName>
    </submittedName>
</protein>